<keyword evidence="3 4" id="KW-0408">Iron</keyword>
<evidence type="ECO:0000259" key="5">
    <source>
        <dbReference type="PROSITE" id="PS51007"/>
    </source>
</evidence>
<dbReference type="RefSeq" id="WP_248413341.1">
    <property type="nucleotide sequence ID" value="NZ_JALPQF010000012.1"/>
</dbReference>
<proteinExistence type="predicted"/>
<accession>A0ABT0HAP3</accession>
<dbReference type="InterPro" id="IPR009056">
    <property type="entry name" value="Cyt_c-like_dom"/>
</dbReference>
<gene>
    <name evidence="6" type="ORF">MUY34_12430</name>
</gene>
<dbReference type="InterPro" id="IPR051459">
    <property type="entry name" value="Cytochrome_c-type_DH"/>
</dbReference>
<dbReference type="PROSITE" id="PS51007">
    <property type="entry name" value="CYTC"/>
    <property type="match status" value="1"/>
</dbReference>
<evidence type="ECO:0000313" key="6">
    <source>
        <dbReference type="EMBL" id="MCK8481430.1"/>
    </source>
</evidence>
<keyword evidence="1 4" id="KW-0349">Heme</keyword>
<dbReference type="Gene3D" id="1.10.760.10">
    <property type="entry name" value="Cytochrome c-like domain"/>
    <property type="match status" value="1"/>
</dbReference>
<keyword evidence="2 4" id="KW-0479">Metal-binding</keyword>
<feature type="domain" description="Cytochrome c" evidence="5">
    <location>
        <begin position="45"/>
        <end position="133"/>
    </location>
</feature>
<sequence>MKLKVITIITVALFVSCNSSEKKQDISKVDETIASKTQQDPDLTESMKRGKVIYTDFCVSCHMPNGKGVPKAFPPLAKSDYLMNNRIESIKSIKYGQSGEITVNGITYNGTMTPLGLEDSEVADVMNYITNSWGNSNSNLITAKEVSEIEE</sequence>
<dbReference type="PANTHER" id="PTHR35008">
    <property type="entry name" value="BLL4482 PROTEIN-RELATED"/>
    <property type="match status" value="1"/>
</dbReference>
<evidence type="ECO:0000256" key="1">
    <source>
        <dbReference type="ARBA" id="ARBA00022617"/>
    </source>
</evidence>
<evidence type="ECO:0000313" key="7">
    <source>
        <dbReference type="Proteomes" id="UP001203687"/>
    </source>
</evidence>
<dbReference type="EMBL" id="JALPQF010000012">
    <property type="protein sequence ID" value="MCK8481430.1"/>
    <property type="molecule type" value="Genomic_DNA"/>
</dbReference>
<dbReference type="InterPro" id="IPR036909">
    <property type="entry name" value="Cyt_c-like_dom_sf"/>
</dbReference>
<dbReference type="PROSITE" id="PS51257">
    <property type="entry name" value="PROKAR_LIPOPROTEIN"/>
    <property type="match status" value="1"/>
</dbReference>
<evidence type="ECO:0000256" key="2">
    <source>
        <dbReference type="ARBA" id="ARBA00022723"/>
    </source>
</evidence>
<name>A0ABT0HAP3_9FLAO</name>
<organism evidence="6 7">
    <name type="scientific">Psychroserpens algicola</name>
    <dbReference type="NCBI Taxonomy" id="1719034"/>
    <lineage>
        <taxon>Bacteria</taxon>
        <taxon>Pseudomonadati</taxon>
        <taxon>Bacteroidota</taxon>
        <taxon>Flavobacteriia</taxon>
        <taxon>Flavobacteriales</taxon>
        <taxon>Flavobacteriaceae</taxon>
        <taxon>Psychroserpens</taxon>
    </lineage>
</organism>
<dbReference type="SUPFAM" id="SSF46626">
    <property type="entry name" value="Cytochrome c"/>
    <property type="match status" value="1"/>
</dbReference>
<dbReference type="Proteomes" id="UP001203687">
    <property type="component" value="Unassembled WGS sequence"/>
</dbReference>
<protein>
    <submittedName>
        <fullName evidence="6">C-type cytochrome</fullName>
    </submittedName>
</protein>
<keyword evidence="7" id="KW-1185">Reference proteome</keyword>
<reference evidence="6" key="1">
    <citation type="submission" date="2022-04" db="EMBL/GenBank/DDBJ databases">
        <authorList>
            <person name="Ren T."/>
        </authorList>
    </citation>
    <scope>NUCLEOTIDE SEQUENCE</scope>
    <source>
        <strain evidence="6">F63249</strain>
    </source>
</reference>
<evidence type="ECO:0000256" key="3">
    <source>
        <dbReference type="ARBA" id="ARBA00023004"/>
    </source>
</evidence>
<dbReference type="Pfam" id="PF00034">
    <property type="entry name" value="Cytochrom_C"/>
    <property type="match status" value="1"/>
</dbReference>
<evidence type="ECO:0000256" key="4">
    <source>
        <dbReference type="PROSITE-ProRule" id="PRU00433"/>
    </source>
</evidence>
<dbReference type="PANTHER" id="PTHR35008:SF8">
    <property type="entry name" value="ALCOHOL DEHYDROGENASE CYTOCHROME C SUBUNIT"/>
    <property type="match status" value="1"/>
</dbReference>
<comment type="caution">
    <text evidence="6">The sequence shown here is derived from an EMBL/GenBank/DDBJ whole genome shotgun (WGS) entry which is preliminary data.</text>
</comment>